<name>A0A8J7PFY1_9BACT</name>
<reference evidence="6" key="1">
    <citation type="submission" date="2021-02" db="EMBL/GenBank/DDBJ databases">
        <title>Genome-Resolved Metagenomics of a Microbial Community Performing Photosynthetic Biological Nutrient Removal.</title>
        <authorList>
            <person name="Mcdaniel E.A."/>
        </authorList>
    </citation>
    <scope>NUCLEOTIDE SEQUENCE</scope>
    <source>
        <strain evidence="6">UWPOB_OBS1</strain>
    </source>
</reference>
<evidence type="ECO:0000256" key="1">
    <source>
        <dbReference type="ARBA" id="ARBA00010164"/>
    </source>
</evidence>
<dbReference type="EMBL" id="JAFLCK010000002">
    <property type="protein sequence ID" value="MBN8659280.1"/>
    <property type="molecule type" value="Genomic_DNA"/>
</dbReference>
<sequence>MKKLNVVYAGWGERFTLGVLADNGRDILFEYTAEAIKRGLELSPFKMPLSSQTFGNFPVHQLRLPGLISDSLPDGWGMLVMDRLFRRRGLEPAAVSPLDRLVYIGDTAIGALTFEPSEIDALPLEDVQLLELAQDVRHVFQADESEAMLRKLVFMGGSPHGARPKVLVNFEKNTNLISTPESGRGSPMLVKFPAQNEHKEACAIETLYCALANASGITVPAHYFFDLDEETSAFGIERFDRVEGMRVPMHTAAGAAHVDFRHPQLDYISLLRLTKFMTKDMREVLHAFERCIFNVVFNNRDDHSKNFSFLMDKDGRWTFSPAYDLTYSPGPNGEHQMDICGEARIPGRKQLMELADKTGIKRKVAATSIERIAAVSETWHQFAGELPIREKTLELIDKAVKNNRERLRQ</sequence>
<accession>A0A8J7PFY1</accession>
<dbReference type="InterPro" id="IPR017508">
    <property type="entry name" value="HipA_N1"/>
</dbReference>
<evidence type="ECO:0000313" key="7">
    <source>
        <dbReference type="Proteomes" id="UP000664277"/>
    </source>
</evidence>
<dbReference type="InterPro" id="IPR052028">
    <property type="entry name" value="HipA_Ser/Thr_kinase"/>
</dbReference>
<comment type="caution">
    <text evidence="6">The sequence shown here is derived from an EMBL/GenBank/DDBJ whole genome shotgun (WGS) entry which is preliminary data.</text>
</comment>
<evidence type="ECO:0000259" key="5">
    <source>
        <dbReference type="Pfam" id="PF13657"/>
    </source>
</evidence>
<evidence type="ECO:0000256" key="2">
    <source>
        <dbReference type="ARBA" id="ARBA00022679"/>
    </source>
</evidence>
<dbReference type="AlphaFoldDB" id="A0A8J7PFY1"/>
<organism evidence="6 7">
    <name type="scientific">Candidatus Obscuribacter phosphatis</name>
    <dbReference type="NCBI Taxonomy" id="1906157"/>
    <lineage>
        <taxon>Bacteria</taxon>
        <taxon>Bacillati</taxon>
        <taxon>Candidatus Melainabacteria</taxon>
        <taxon>Candidatus Obscuribacterales</taxon>
        <taxon>Candidatus Obscuribacteraceae</taxon>
        <taxon>Candidatus Obscuribacter</taxon>
    </lineage>
</organism>
<dbReference type="PANTHER" id="PTHR37419">
    <property type="entry name" value="SERINE/THREONINE-PROTEIN KINASE TOXIN HIPA"/>
    <property type="match status" value="1"/>
</dbReference>
<gene>
    <name evidence="6" type="ORF">J0M35_02880</name>
</gene>
<feature type="domain" description="HipA-like C-terminal" evidence="4">
    <location>
        <begin position="158"/>
        <end position="379"/>
    </location>
</feature>
<dbReference type="GO" id="GO:0004674">
    <property type="term" value="F:protein serine/threonine kinase activity"/>
    <property type="evidence" value="ECO:0007669"/>
    <property type="project" value="TreeGrafter"/>
</dbReference>
<keyword evidence="2" id="KW-0808">Transferase</keyword>
<dbReference type="GO" id="GO:0005829">
    <property type="term" value="C:cytosol"/>
    <property type="evidence" value="ECO:0007669"/>
    <property type="project" value="TreeGrafter"/>
</dbReference>
<comment type="similarity">
    <text evidence="1">Belongs to the HipA Ser/Thr kinase family.</text>
</comment>
<dbReference type="Pfam" id="PF13657">
    <property type="entry name" value="Couple_hipA"/>
    <property type="match status" value="1"/>
</dbReference>
<evidence type="ECO:0000313" key="6">
    <source>
        <dbReference type="EMBL" id="MBN8659280.1"/>
    </source>
</evidence>
<protein>
    <submittedName>
        <fullName evidence="6">Type II toxin-antitoxin system HipA family toxin</fullName>
    </submittedName>
</protein>
<dbReference type="PANTHER" id="PTHR37419:SF8">
    <property type="entry name" value="TOXIN YJJJ"/>
    <property type="match status" value="1"/>
</dbReference>
<dbReference type="InterPro" id="IPR012893">
    <property type="entry name" value="HipA-like_C"/>
</dbReference>
<dbReference type="Gene3D" id="1.10.1070.20">
    <property type="match status" value="1"/>
</dbReference>
<proteinExistence type="inferred from homology"/>
<dbReference type="Pfam" id="PF07804">
    <property type="entry name" value="HipA_C"/>
    <property type="match status" value="1"/>
</dbReference>
<keyword evidence="3" id="KW-0418">Kinase</keyword>
<evidence type="ECO:0000256" key="3">
    <source>
        <dbReference type="ARBA" id="ARBA00022777"/>
    </source>
</evidence>
<evidence type="ECO:0000259" key="4">
    <source>
        <dbReference type="Pfam" id="PF07804"/>
    </source>
</evidence>
<feature type="domain" description="HipA N-terminal subdomain 1" evidence="5">
    <location>
        <begin position="16"/>
        <end position="114"/>
    </location>
</feature>
<dbReference type="Proteomes" id="UP000664277">
    <property type="component" value="Unassembled WGS sequence"/>
</dbReference>